<protein>
    <submittedName>
        <fullName evidence="1">Uncharacterized protein</fullName>
    </submittedName>
</protein>
<evidence type="ECO:0000313" key="1">
    <source>
        <dbReference type="EMBL" id="CEG12523.1"/>
    </source>
</evidence>
<accession>A0A098E930</accession>
<reference evidence="1" key="1">
    <citation type="submission" date="2014-09" db="EMBL/GenBank/DDBJ databases">
        <authorList>
            <person name="Probst J Alexander"/>
        </authorList>
    </citation>
    <scope>NUCLEOTIDE SEQUENCE</scope>
</reference>
<dbReference type="AlphaFoldDB" id="A0A098E930"/>
<dbReference type="EMBL" id="CCXY01000160">
    <property type="protein sequence ID" value="CEG12523.1"/>
    <property type="molecule type" value="Genomic_DNA"/>
</dbReference>
<gene>
    <name evidence="1" type="ORF">MSIBF_A2420005</name>
</gene>
<proteinExistence type="predicted"/>
<organism evidence="1">
    <name type="scientific">groundwater metagenome</name>
    <dbReference type="NCBI Taxonomy" id="717931"/>
    <lineage>
        <taxon>unclassified sequences</taxon>
        <taxon>metagenomes</taxon>
        <taxon>ecological metagenomes</taxon>
    </lineage>
</organism>
<sequence length="111" mass="11990">MDKLKTGILMLVVGIAIVGVMASFVNAYSGHGEYCCSCEKIGKADGCWFSWWCSDKGTTCTCSELAIYECSCQTDMCKGPYNFNSIIGTAQTCSFCISGNFVVDDTCPHIC</sequence>
<name>A0A098E930_9ZZZZ</name>